<comment type="caution">
    <text evidence="2">The sequence shown here is derived from an EMBL/GenBank/DDBJ whole genome shotgun (WGS) entry which is preliminary data.</text>
</comment>
<dbReference type="SUPFAM" id="SSF50969">
    <property type="entry name" value="YVTN repeat-like/Quinoprotein amine dehydrogenase"/>
    <property type="match status" value="1"/>
</dbReference>
<name>A0ABW3CCX6_9ACTN</name>
<evidence type="ECO:0000256" key="1">
    <source>
        <dbReference type="SAM" id="MobiDB-lite"/>
    </source>
</evidence>
<protein>
    <submittedName>
        <fullName evidence="2">WD40 repeat domain-containing protein</fullName>
    </submittedName>
</protein>
<feature type="non-terminal residue" evidence="2">
    <location>
        <position position="180"/>
    </location>
</feature>
<evidence type="ECO:0000313" key="2">
    <source>
        <dbReference type="EMBL" id="MFD0851757.1"/>
    </source>
</evidence>
<dbReference type="InterPro" id="IPR011044">
    <property type="entry name" value="Quino_amine_DH_bsu"/>
</dbReference>
<evidence type="ECO:0000313" key="3">
    <source>
        <dbReference type="Proteomes" id="UP001597083"/>
    </source>
</evidence>
<feature type="compositionally biased region" description="Basic and acidic residues" evidence="1">
    <location>
        <begin position="1"/>
        <end position="11"/>
    </location>
</feature>
<feature type="non-terminal residue" evidence="2">
    <location>
        <position position="1"/>
    </location>
</feature>
<reference evidence="3" key="1">
    <citation type="journal article" date="2019" name="Int. J. Syst. Evol. Microbiol.">
        <title>The Global Catalogue of Microorganisms (GCM) 10K type strain sequencing project: providing services to taxonomists for standard genome sequencing and annotation.</title>
        <authorList>
            <consortium name="The Broad Institute Genomics Platform"/>
            <consortium name="The Broad Institute Genome Sequencing Center for Infectious Disease"/>
            <person name="Wu L."/>
            <person name="Ma J."/>
        </authorList>
    </citation>
    <scope>NUCLEOTIDE SEQUENCE [LARGE SCALE GENOMIC DNA]</scope>
    <source>
        <strain evidence="3">JCM 31696</strain>
    </source>
</reference>
<dbReference type="InterPro" id="IPR015943">
    <property type="entry name" value="WD40/YVTN_repeat-like_dom_sf"/>
</dbReference>
<proteinExistence type="predicted"/>
<accession>A0ABW3CCX6</accession>
<gene>
    <name evidence="2" type="ORF">ACFQ07_05975</name>
</gene>
<keyword evidence="3" id="KW-1185">Reference proteome</keyword>
<organism evidence="2 3">
    <name type="scientific">Actinomadura adrarensis</name>
    <dbReference type="NCBI Taxonomy" id="1819600"/>
    <lineage>
        <taxon>Bacteria</taxon>
        <taxon>Bacillati</taxon>
        <taxon>Actinomycetota</taxon>
        <taxon>Actinomycetes</taxon>
        <taxon>Streptosporangiales</taxon>
        <taxon>Thermomonosporaceae</taxon>
        <taxon>Actinomadura</taxon>
    </lineage>
</organism>
<sequence>LATGKEVDGDHNAPNQHPFAGARQFTGTTFSPDGRFLAVRVGDEIAVVDVPTREIHTTLAVPNGLRTEDLSFSRDGNYLATDMTMWSTEPGFRQTPYLRYKPDTACYGTSFNRDGTSLRCADGEDRIRSIDVSGFTRRLRFSQSPAYSTISQDGATLAVRVSDSEAAPSIQIWDTASRKR</sequence>
<dbReference type="Gene3D" id="2.130.10.10">
    <property type="entry name" value="YVTN repeat-like/Quinoprotein amine dehydrogenase"/>
    <property type="match status" value="1"/>
</dbReference>
<dbReference type="Proteomes" id="UP001597083">
    <property type="component" value="Unassembled WGS sequence"/>
</dbReference>
<dbReference type="EMBL" id="JBHTIR010000757">
    <property type="protein sequence ID" value="MFD0851757.1"/>
    <property type="molecule type" value="Genomic_DNA"/>
</dbReference>
<feature type="region of interest" description="Disordered" evidence="1">
    <location>
        <begin position="1"/>
        <end position="25"/>
    </location>
</feature>